<comment type="caution">
    <text evidence="7">The sequence shown here is derived from an EMBL/GenBank/DDBJ whole genome shotgun (WGS) entry which is preliminary data.</text>
</comment>
<dbReference type="GO" id="GO:0020037">
    <property type="term" value="F:heme binding"/>
    <property type="evidence" value="ECO:0007669"/>
    <property type="project" value="InterPro"/>
</dbReference>
<evidence type="ECO:0000256" key="1">
    <source>
        <dbReference type="ARBA" id="ARBA00022617"/>
    </source>
</evidence>
<accession>A0A840GCW9</accession>
<organism evidence="7 8">
    <name type="scientific">Rhodocyclus tenuis</name>
    <name type="common">Rhodospirillum tenue</name>
    <dbReference type="NCBI Taxonomy" id="1066"/>
    <lineage>
        <taxon>Bacteria</taxon>
        <taxon>Pseudomonadati</taxon>
        <taxon>Pseudomonadota</taxon>
        <taxon>Betaproteobacteria</taxon>
        <taxon>Rhodocyclales</taxon>
        <taxon>Rhodocyclaceae</taxon>
        <taxon>Rhodocyclus</taxon>
    </lineage>
</organism>
<reference evidence="7 8" key="1">
    <citation type="submission" date="2020-08" db="EMBL/GenBank/DDBJ databases">
        <title>Genome sequencing of Purple Non-Sulfur Bacteria from various extreme environments.</title>
        <authorList>
            <person name="Mayer M."/>
        </authorList>
    </citation>
    <scope>NUCLEOTIDE SEQUENCE [LARGE SCALE GENOMIC DNA]</scope>
    <source>
        <strain evidence="7 8">2761</strain>
    </source>
</reference>
<name>A0A840GCW9_RHOTE</name>
<feature type="domain" description="Cytochrome c" evidence="6">
    <location>
        <begin position="367"/>
        <end position="498"/>
    </location>
</feature>
<dbReference type="Proteomes" id="UP000587070">
    <property type="component" value="Unassembled WGS sequence"/>
</dbReference>
<protein>
    <submittedName>
        <fullName evidence="7">CxxC motif-containing protein (DUF1111 family)</fullName>
    </submittedName>
</protein>
<sequence>MKLSIKLPGQRWLPRWLPRRLTISLAILALALAVLGWSIWQTHWAWQSGYGDEDMSAFALADPRSLSGGDLTSFHKGFKPFGQAAANLPWQYAKIFEDGDGLFEHAFVPAVSPRIDGERAGLGPLYNANACGACHFRDGPVESPYQTGGQMNGIFLRLSVADGKGGWQAPTGYHSQLRDKSIAGVPAEGLGVIEWEELPGTFPDGEPYRLRRPHFRVDHPGYGPLPENLIIEARSAPRLVGMGLLEAVDDSTLLAMASSIAAHADGVSGRVNRVSDPATGKTVIGRFSLKANEPNLRAQTAGAAFNDMGITSPLHPRELCLPGQQACQLAVAAMPTDRPDLAEEQLQALTVYLQLLAVPARRDVNEPQVMRGERLFAQAGCAACHRETLQTGDSHPIKRLRRQTIHPYTDLLLHDMGPGLSGRPDGEAGAQEWRTAPLWGIGLTERSNHHSHFLHDQRARSLQEAILWHDGEAAVAQQRFVKLPRADRQALIRFLESL</sequence>
<evidence type="ECO:0000256" key="5">
    <source>
        <dbReference type="SAM" id="Phobius"/>
    </source>
</evidence>
<dbReference type="Pfam" id="PF06537">
    <property type="entry name" value="DHOR"/>
    <property type="match status" value="1"/>
</dbReference>
<keyword evidence="1 4" id="KW-0349">Heme</keyword>
<dbReference type="InterPro" id="IPR036909">
    <property type="entry name" value="Cyt_c-like_dom_sf"/>
</dbReference>
<dbReference type="PANTHER" id="PTHR30600">
    <property type="entry name" value="CYTOCHROME C PEROXIDASE-RELATED"/>
    <property type="match status" value="1"/>
</dbReference>
<gene>
    <name evidence="7" type="ORF">GGD90_003110</name>
</gene>
<dbReference type="OrthoDB" id="9805202at2"/>
<evidence type="ECO:0000259" key="6">
    <source>
        <dbReference type="PROSITE" id="PS51007"/>
    </source>
</evidence>
<keyword evidence="2 4" id="KW-0479">Metal-binding</keyword>
<dbReference type="PIRSF" id="PIRSF028099">
    <property type="entry name" value="DUF1111"/>
    <property type="match status" value="1"/>
</dbReference>
<feature type="transmembrane region" description="Helical" evidence="5">
    <location>
        <begin position="21"/>
        <end position="40"/>
    </location>
</feature>
<dbReference type="SUPFAM" id="SSF46626">
    <property type="entry name" value="Cytochrome c"/>
    <property type="match status" value="1"/>
</dbReference>
<evidence type="ECO:0000256" key="4">
    <source>
        <dbReference type="PROSITE-ProRule" id="PRU00433"/>
    </source>
</evidence>
<proteinExistence type="predicted"/>
<dbReference type="PANTHER" id="PTHR30600:SF4">
    <property type="entry name" value="CYTOCHROME C DOMAIN-CONTAINING PROTEIN"/>
    <property type="match status" value="1"/>
</dbReference>
<dbReference type="AlphaFoldDB" id="A0A840GCW9"/>
<dbReference type="GO" id="GO:0009055">
    <property type="term" value="F:electron transfer activity"/>
    <property type="evidence" value="ECO:0007669"/>
    <property type="project" value="InterPro"/>
</dbReference>
<evidence type="ECO:0000256" key="2">
    <source>
        <dbReference type="ARBA" id="ARBA00022723"/>
    </source>
</evidence>
<dbReference type="EMBL" id="JACIGE010000013">
    <property type="protein sequence ID" value="MBB4248710.1"/>
    <property type="molecule type" value="Genomic_DNA"/>
</dbReference>
<keyword evidence="5" id="KW-1133">Transmembrane helix</keyword>
<dbReference type="InterPro" id="IPR009056">
    <property type="entry name" value="Cyt_c-like_dom"/>
</dbReference>
<dbReference type="InterPro" id="IPR051395">
    <property type="entry name" value="Cytochrome_c_Peroxidase/MauG"/>
</dbReference>
<dbReference type="RefSeq" id="WP_153117607.1">
    <property type="nucleotide sequence ID" value="NZ_JACIGE010000013.1"/>
</dbReference>
<dbReference type="InterPro" id="IPR010538">
    <property type="entry name" value="DHOR"/>
</dbReference>
<evidence type="ECO:0000313" key="7">
    <source>
        <dbReference type="EMBL" id="MBB4248710.1"/>
    </source>
</evidence>
<keyword evidence="3 4" id="KW-0408">Iron</keyword>
<keyword evidence="5" id="KW-0472">Membrane</keyword>
<dbReference type="GO" id="GO:0046872">
    <property type="term" value="F:metal ion binding"/>
    <property type="evidence" value="ECO:0007669"/>
    <property type="project" value="UniProtKB-KW"/>
</dbReference>
<evidence type="ECO:0000256" key="3">
    <source>
        <dbReference type="ARBA" id="ARBA00023004"/>
    </source>
</evidence>
<keyword evidence="5" id="KW-0812">Transmembrane</keyword>
<dbReference type="Gene3D" id="1.10.760.10">
    <property type="entry name" value="Cytochrome c-like domain"/>
    <property type="match status" value="1"/>
</dbReference>
<dbReference type="GO" id="GO:0004130">
    <property type="term" value="F:cytochrome-c peroxidase activity"/>
    <property type="evidence" value="ECO:0007669"/>
    <property type="project" value="TreeGrafter"/>
</dbReference>
<evidence type="ECO:0000313" key="8">
    <source>
        <dbReference type="Proteomes" id="UP000587070"/>
    </source>
</evidence>
<dbReference type="PROSITE" id="PS51007">
    <property type="entry name" value="CYTC"/>
    <property type="match status" value="1"/>
</dbReference>
<keyword evidence="8" id="KW-1185">Reference proteome</keyword>